<dbReference type="SUPFAM" id="SSF53850">
    <property type="entry name" value="Periplasmic binding protein-like II"/>
    <property type="match status" value="1"/>
</dbReference>
<feature type="chain" id="PRO_5037091045" evidence="2">
    <location>
        <begin position="28"/>
        <end position="394"/>
    </location>
</feature>
<feature type="signal peptide" evidence="2">
    <location>
        <begin position="1"/>
        <end position="27"/>
    </location>
</feature>
<dbReference type="Gene3D" id="3.40.190.10">
    <property type="entry name" value="Periplasmic binding protein-like II"/>
    <property type="match status" value="2"/>
</dbReference>
<dbReference type="RefSeq" id="WP_202065499.1">
    <property type="nucleotide sequence ID" value="NZ_JAEQMY010000125.1"/>
</dbReference>
<dbReference type="Pfam" id="PF13416">
    <property type="entry name" value="SBP_bac_8"/>
    <property type="match status" value="1"/>
</dbReference>
<evidence type="ECO:0000313" key="4">
    <source>
        <dbReference type="Proteomes" id="UP000605848"/>
    </source>
</evidence>
<proteinExistence type="predicted"/>
<dbReference type="PANTHER" id="PTHR42779">
    <property type="entry name" value="PROTEIN YNJB"/>
    <property type="match status" value="1"/>
</dbReference>
<keyword evidence="4" id="KW-1185">Reference proteome</keyword>
<name>A0A936ZCY6_9HYPH</name>
<reference evidence="3" key="1">
    <citation type="submission" date="2021-01" db="EMBL/GenBank/DDBJ databases">
        <title>Microvirga sp.</title>
        <authorList>
            <person name="Kim M.K."/>
        </authorList>
    </citation>
    <scope>NUCLEOTIDE SEQUENCE</scope>
    <source>
        <strain evidence="3">5420S-16</strain>
    </source>
</reference>
<protein>
    <submittedName>
        <fullName evidence="3">Extracellular solute-binding protein</fullName>
    </submittedName>
</protein>
<dbReference type="PANTHER" id="PTHR42779:SF1">
    <property type="entry name" value="PROTEIN YNJB"/>
    <property type="match status" value="1"/>
</dbReference>
<dbReference type="EMBL" id="JAEQMY010000125">
    <property type="protein sequence ID" value="MBL0407917.1"/>
    <property type="molecule type" value="Genomic_DNA"/>
</dbReference>
<dbReference type="InterPro" id="IPR006059">
    <property type="entry name" value="SBP"/>
</dbReference>
<organism evidence="3 4">
    <name type="scientific">Microvirga aerilata</name>
    <dbReference type="NCBI Taxonomy" id="670292"/>
    <lineage>
        <taxon>Bacteria</taxon>
        <taxon>Pseudomonadati</taxon>
        <taxon>Pseudomonadota</taxon>
        <taxon>Alphaproteobacteria</taxon>
        <taxon>Hyphomicrobiales</taxon>
        <taxon>Methylobacteriaceae</taxon>
        <taxon>Microvirga</taxon>
    </lineage>
</organism>
<comment type="caution">
    <text evidence="3">The sequence shown here is derived from an EMBL/GenBank/DDBJ whole genome shotgun (WGS) entry which is preliminary data.</text>
</comment>
<evidence type="ECO:0000256" key="1">
    <source>
        <dbReference type="ARBA" id="ARBA00022764"/>
    </source>
</evidence>
<accession>A0A936ZCY6</accession>
<evidence type="ECO:0000313" key="3">
    <source>
        <dbReference type="EMBL" id="MBL0407917.1"/>
    </source>
</evidence>
<sequence length="394" mass="43133">MTSNVTRRSVLGGLSGTAVLCASGALAQSARLPSSPISLNIIDVAGNLQLTQAAIERFARENPKLVSRVTFNRATSPELPGKLKAQQQANKVDIDLVLTGPGAMSDGIQQDLWVDVWTSFAANLPKPEDTYHEQALIMQKNFGQDKGVAVVYSPSGPLFEYAPDRVKTVPKTAADLLAWVKANPNRFTYARPVNSGPGWTFLMGMPYILGDKDPKDPINGWDKTWNYLKELGAGIDYYPAGTGATMKELGEGTRDMIVTTCGWDINPRALGIVPKEAEVFALEGTHWIPDTQFMCIPKGVPEEKISVVLALMSFMLKPEQQAVTYDKGYFYPGPAVKGVTLAMAPQESRDILKEFGRPTYDDLIAKLPTEVPLTPERLVAAFRRWDQEIGSKAK</sequence>
<dbReference type="Proteomes" id="UP000605848">
    <property type="component" value="Unassembled WGS sequence"/>
</dbReference>
<evidence type="ECO:0000256" key="2">
    <source>
        <dbReference type="SAM" id="SignalP"/>
    </source>
</evidence>
<dbReference type="InterPro" id="IPR006311">
    <property type="entry name" value="TAT_signal"/>
</dbReference>
<gene>
    <name evidence="3" type="ORF">JKG68_28865</name>
</gene>
<dbReference type="PROSITE" id="PS51318">
    <property type="entry name" value="TAT"/>
    <property type="match status" value="1"/>
</dbReference>
<keyword evidence="1" id="KW-0574">Periplasm</keyword>
<keyword evidence="2" id="KW-0732">Signal</keyword>
<dbReference type="AlphaFoldDB" id="A0A936ZCY6"/>